<name>A0ABV5M5Z2_9ACTN</name>
<evidence type="ECO:0000313" key="3">
    <source>
        <dbReference type="Proteomes" id="UP001589608"/>
    </source>
</evidence>
<protein>
    <submittedName>
        <fullName evidence="2">Zinc ribbon domain-containing protein</fullName>
    </submittedName>
</protein>
<feature type="region of interest" description="Disordered" evidence="1">
    <location>
        <begin position="63"/>
        <end position="82"/>
    </location>
</feature>
<evidence type="ECO:0000313" key="2">
    <source>
        <dbReference type="EMBL" id="MFB9444280.1"/>
    </source>
</evidence>
<dbReference type="RefSeq" id="WP_223105076.1">
    <property type="nucleotide sequence ID" value="NZ_CP061913.1"/>
</dbReference>
<accession>A0ABV5M5Z2</accession>
<organism evidence="2 3">
    <name type="scientific">Dactylosporangium vinaceum</name>
    <dbReference type="NCBI Taxonomy" id="53362"/>
    <lineage>
        <taxon>Bacteria</taxon>
        <taxon>Bacillati</taxon>
        <taxon>Actinomycetota</taxon>
        <taxon>Actinomycetes</taxon>
        <taxon>Micromonosporales</taxon>
        <taxon>Micromonosporaceae</taxon>
        <taxon>Dactylosporangium</taxon>
    </lineage>
</organism>
<evidence type="ECO:0000256" key="1">
    <source>
        <dbReference type="SAM" id="MobiDB-lite"/>
    </source>
</evidence>
<sequence length="82" mass="9270">MLVIFGLRTKTEVLRWVTFVCRVCGHGGPMLLLRGVTKFSLFFIPLFPVRVRYAVECRNPACRSRTSVSAADADRMPASTHR</sequence>
<reference evidence="2 3" key="1">
    <citation type="submission" date="2024-09" db="EMBL/GenBank/DDBJ databases">
        <authorList>
            <person name="Sun Q."/>
            <person name="Mori K."/>
        </authorList>
    </citation>
    <scope>NUCLEOTIDE SEQUENCE [LARGE SCALE GENOMIC DNA]</scope>
    <source>
        <strain evidence="2 3">JCM 3307</strain>
    </source>
</reference>
<gene>
    <name evidence="2" type="ORF">ACFFTR_14470</name>
</gene>
<comment type="caution">
    <text evidence="2">The sequence shown here is derived from an EMBL/GenBank/DDBJ whole genome shotgun (WGS) entry which is preliminary data.</text>
</comment>
<proteinExistence type="predicted"/>
<dbReference type="Proteomes" id="UP001589608">
    <property type="component" value="Unassembled WGS sequence"/>
</dbReference>
<dbReference type="EMBL" id="JBHMCA010000025">
    <property type="protein sequence ID" value="MFB9444280.1"/>
    <property type="molecule type" value="Genomic_DNA"/>
</dbReference>
<keyword evidence="3" id="KW-1185">Reference proteome</keyword>